<keyword evidence="3" id="KW-0732">Signal</keyword>
<dbReference type="InterPro" id="IPR029052">
    <property type="entry name" value="Metallo-depent_PP-like"/>
</dbReference>
<gene>
    <name evidence="5" type="ORF">EDD31_2440</name>
</gene>
<dbReference type="InterPro" id="IPR052169">
    <property type="entry name" value="CW_Biosynth-Accessory"/>
</dbReference>
<organism evidence="5 6">
    <name type="scientific">Bogoriella caseilytica</name>
    <dbReference type="NCBI Taxonomy" id="56055"/>
    <lineage>
        <taxon>Bacteria</taxon>
        <taxon>Bacillati</taxon>
        <taxon>Actinomycetota</taxon>
        <taxon>Actinomycetes</taxon>
        <taxon>Micrococcales</taxon>
        <taxon>Bogoriellaceae</taxon>
        <taxon>Bogoriella</taxon>
    </lineage>
</organism>
<evidence type="ECO:0000256" key="3">
    <source>
        <dbReference type="SAM" id="SignalP"/>
    </source>
</evidence>
<comment type="similarity">
    <text evidence="1">Belongs to the CapA family.</text>
</comment>
<evidence type="ECO:0000256" key="2">
    <source>
        <dbReference type="SAM" id="MobiDB-lite"/>
    </source>
</evidence>
<protein>
    <submittedName>
        <fullName evidence="5">Poly-gamma-glutamate synthesis protein (Capsule biosynthesis protein)</fullName>
    </submittedName>
</protein>
<feature type="region of interest" description="Disordered" evidence="2">
    <location>
        <begin position="30"/>
        <end position="73"/>
    </location>
</feature>
<dbReference type="Pfam" id="PF09587">
    <property type="entry name" value="PGA_cap"/>
    <property type="match status" value="1"/>
</dbReference>
<dbReference type="Proteomes" id="UP000280668">
    <property type="component" value="Unassembled WGS sequence"/>
</dbReference>
<dbReference type="OrthoDB" id="9810718at2"/>
<dbReference type="PROSITE" id="PS51257">
    <property type="entry name" value="PROKAR_LIPOPROTEIN"/>
    <property type="match status" value="1"/>
</dbReference>
<dbReference type="SMART" id="SM00854">
    <property type="entry name" value="PGA_cap"/>
    <property type="match status" value="1"/>
</dbReference>
<evidence type="ECO:0000313" key="6">
    <source>
        <dbReference type="Proteomes" id="UP000280668"/>
    </source>
</evidence>
<sequence>MRVVHTAARRRRFVIGPSLAAALTLLACTPSSPGVSDPDPPHAPSRTAAPEPETPATEPETPEVAPESPDVEPEPEFEAAEFTIVSSGDVLPHPWVVLSAEREATEAGGGQGWDFYPLMAGVEHWIAGADLALCSLEVPIAPPGQEITYYPTFGAPAPIVAGLGELGFDGCTTANNHSMDRGVAGVVHTLEVFDEAGMGHVGTARTETEAEQPQLYVLERGGREITIAHIAGTTIDNGLPPPADQPWMVSDADPDRLSEQARQAREDGADLVIASLHWGIEYVHEPVTEQLEIAEALAADGQIDLIYGNHSHTPQPIETLDGGPHGTGMPVVWSMGNFISNQSDHCCAPETATGTMVVATVEAAATGEVRVTGLEWAGVANDRDGQQYLYPIAELLDADPAERPARLTLSETTLVARYARLQEVMGTEHERSSAPESSGTPAVVVPREQ</sequence>
<dbReference type="RefSeq" id="WP_123304383.1">
    <property type="nucleotide sequence ID" value="NZ_RKHK01000001.1"/>
</dbReference>
<dbReference type="EMBL" id="RKHK01000001">
    <property type="protein sequence ID" value="ROR74043.1"/>
    <property type="molecule type" value="Genomic_DNA"/>
</dbReference>
<dbReference type="SUPFAM" id="SSF56300">
    <property type="entry name" value="Metallo-dependent phosphatases"/>
    <property type="match status" value="1"/>
</dbReference>
<dbReference type="InterPro" id="IPR019079">
    <property type="entry name" value="Capsule_synth_CapA"/>
</dbReference>
<evidence type="ECO:0000313" key="5">
    <source>
        <dbReference type="EMBL" id="ROR74043.1"/>
    </source>
</evidence>
<dbReference type="CDD" id="cd07381">
    <property type="entry name" value="MPP_CapA"/>
    <property type="match status" value="1"/>
</dbReference>
<reference evidence="5 6" key="1">
    <citation type="submission" date="2018-11" db="EMBL/GenBank/DDBJ databases">
        <title>Sequencing the genomes of 1000 actinobacteria strains.</title>
        <authorList>
            <person name="Klenk H.-P."/>
        </authorList>
    </citation>
    <scope>NUCLEOTIDE SEQUENCE [LARGE SCALE GENOMIC DNA]</scope>
    <source>
        <strain evidence="5 6">DSM 11294</strain>
    </source>
</reference>
<name>A0A3N2BFK6_9MICO</name>
<dbReference type="AlphaFoldDB" id="A0A3N2BFK6"/>
<evidence type="ECO:0000259" key="4">
    <source>
        <dbReference type="SMART" id="SM00854"/>
    </source>
</evidence>
<dbReference type="Gene3D" id="3.60.21.10">
    <property type="match status" value="1"/>
</dbReference>
<feature type="chain" id="PRO_5018167482" evidence="3">
    <location>
        <begin position="21"/>
        <end position="449"/>
    </location>
</feature>
<dbReference type="PANTHER" id="PTHR33393">
    <property type="entry name" value="POLYGLUTAMINE SYNTHESIS ACCESSORY PROTEIN RV0574C-RELATED"/>
    <property type="match status" value="1"/>
</dbReference>
<accession>A0A3N2BFK6</accession>
<evidence type="ECO:0000256" key="1">
    <source>
        <dbReference type="ARBA" id="ARBA00005662"/>
    </source>
</evidence>
<proteinExistence type="inferred from homology"/>
<feature type="compositionally biased region" description="Low complexity" evidence="2">
    <location>
        <begin position="47"/>
        <end position="67"/>
    </location>
</feature>
<feature type="domain" description="Capsule synthesis protein CapA" evidence="4">
    <location>
        <begin position="83"/>
        <end position="342"/>
    </location>
</feature>
<dbReference type="PANTHER" id="PTHR33393:SF13">
    <property type="entry name" value="PGA BIOSYNTHESIS PROTEIN CAPA"/>
    <property type="match status" value="1"/>
</dbReference>
<comment type="caution">
    <text evidence="5">The sequence shown here is derived from an EMBL/GenBank/DDBJ whole genome shotgun (WGS) entry which is preliminary data.</text>
</comment>
<feature type="signal peptide" evidence="3">
    <location>
        <begin position="1"/>
        <end position="20"/>
    </location>
</feature>
<keyword evidence="6" id="KW-1185">Reference proteome</keyword>
<feature type="region of interest" description="Disordered" evidence="2">
    <location>
        <begin position="426"/>
        <end position="449"/>
    </location>
</feature>